<reference evidence="1 2" key="1">
    <citation type="submission" date="2024-03" db="EMBL/GenBank/DDBJ databases">
        <title>Human intestinal bacterial collection.</title>
        <authorList>
            <person name="Pauvert C."/>
            <person name="Hitch T.C.A."/>
            <person name="Clavel T."/>
        </authorList>
    </citation>
    <scope>NUCLEOTIDE SEQUENCE [LARGE SCALE GENOMIC DNA]</scope>
    <source>
        <strain evidence="1 2">CLA-AA-H185</strain>
    </source>
</reference>
<sequence>MLPWTAAKVLTPHGLMDYGLDKQTGKYEAADRKKDLMDEYLKWFCEENAVERNREDTEQRV</sequence>
<organism evidence="1 2">
    <name type="scientific">Maccoyibacter intestinihominis</name>
    <dbReference type="NCBI Taxonomy" id="3133499"/>
    <lineage>
        <taxon>Bacteria</taxon>
        <taxon>Bacillati</taxon>
        <taxon>Bacillota</taxon>
        <taxon>Clostridia</taxon>
        <taxon>Lachnospirales</taxon>
        <taxon>Lachnospiraceae</taxon>
        <taxon>Maccoyibacter</taxon>
    </lineage>
</organism>
<proteinExistence type="predicted"/>
<dbReference type="RefSeq" id="WP_353530660.1">
    <property type="nucleotide sequence ID" value="NZ_JBBMEX010000005.1"/>
</dbReference>
<dbReference type="EMBL" id="JBBMEX010000005">
    <property type="protein sequence ID" value="MEQ2557501.1"/>
    <property type="molecule type" value="Genomic_DNA"/>
</dbReference>
<keyword evidence="2" id="KW-1185">Reference proteome</keyword>
<name>A0ABV1HE19_9FIRM</name>
<evidence type="ECO:0000313" key="1">
    <source>
        <dbReference type="EMBL" id="MEQ2557501.1"/>
    </source>
</evidence>
<protein>
    <recommendedName>
        <fullName evidence="3">MHC class I antigen</fullName>
    </recommendedName>
</protein>
<evidence type="ECO:0000313" key="2">
    <source>
        <dbReference type="Proteomes" id="UP001454489"/>
    </source>
</evidence>
<comment type="caution">
    <text evidence="1">The sequence shown here is derived from an EMBL/GenBank/DDBJ whole genome shotgun (WGS) entry which is preliminary data.</text>
</comment>
<evidence type="ECO:0008006" key="3">
    <source>
        <dbReference type="Google" id="ProtNLM"/>
    </source>
</evidence>
<accession>A0ABV1HE19</accession>
<gene>
    <name evidence="1" type="ORF">WMO43_06435</name>
</gene>
<dbReference type="Proteomes" id="UP001454489">
    <property type="component" value="Unassembled WGS sequence"/>
</dbReference>